<dbReference type="EMBL" id="CM055759">
    <property type="protein sequence ID" value="KAJ7987521.1"/>
    <property type="molecule type" value="Genomic_DNA"/>
</dbReference>
<name>A0ACC2F852_DALPE</name>
<comment type="caution">
    <text evidence="1">The sequence shown here is derived from an EMBL/GenBank/DDBJ whole genome shotgun (WGS) entry which is preliminary data.</text>
</comment>
<organism evidence="1 2">
    <name type="scientific">Dallia pectoralis</name>
    <name type="common">Alaska blackfish</name>
    <dbReference type="NCBI Taxonomy" id="75939"/>
    <lineage>
        <taxon>Eukaryota</taxon>
        <taxon>Metazoa</taxon>
        <taxon>Chordata</taxon>
        <taxon>Craniata</taxon>
        <taxon>Vertebrata</taxon>
        <taxon>Euteleostomi</taxon>
        <taxon>Actinopterygii</taxon>
        <taxon>Neopterygii</taxon>
        <taxon>Teleostei</taxon>
        <taxon>Protacanthopterygii</taxon>
        <taxon>Esociformes</taxon>
        <taxon>Umbridae</taxon>
        <taxon>Dallia</taxon>
    </lineage>
</organism>
<accession>A0ACC2F852</accession>
<gene>
    <name evidence="1" type="ORF">DPEC_G00327360</name>
</gene>
<proteinExistence type="predicted"/>
<sequence>MGNPFGRSSVLTSRLLGEGRPSVEHGGTRKQDTNATIVRTTQSAFVQSRVWTGYRALPGPSSGPGIST</sequence>
<dbReference type="Proteomes" id="UP001157502">
    <property type="component" value="Chromosome 32"/>
</dbReference>
<evidence type="ECO:0000313" key="1">
    <source>
        <dbReference type="EMBL" id="KAJ7987521.1"/>
    </source>
</evidence>
<protein>
    <submittedName>
        <fullName evidence="1">Uncharacterized protein</fullName>
    </submittedName>
</protein>
<evidence type="ECO:0000313" key="2">
    <source>
        <dbReference type="Proteomes" id="UP001157502"/>
    </source>
</evidence>
<reference evidence="1" key="1">
    <citation type="submission" date="2021-05" db="EMBL/GenBank/DDBJ databases">
        <authorList>
            <person name="Pan Q."/>
            <person name="Jouanno E."/>
            <person name="Zahm M."/>
            <person name="Klopp C."/>
            <person name="Cabau C."/>
            <person name="Louis A."/>
            <person name="Berthelot C."/>
            <person name="Parey E."/>
            <person name="Roest Crollius H."/>
            <person name="Montfort J."/>
            <person name="Robinson-Rechavi M."/>
            <person name="Bouchez O."/>
            <person name="Lampietro C."/>
            <person name="Lopez Roques C."/>
            <person name="Donnadieu C."/>
            <person name="Postlethwait J."/>
            <person name="Bobe J."/>
            <person name="Dillon D."/>
            <person name="Chandos A."/>
            <person name="von Hippel F."/>
            <person name="Guiguen Y."/>
        </authorList>
    </citation>
    <scope>NUCLEOTIDE SEQUENCE</scope>
    <source>
        <strain evidence="1">YG-Jan2019</strain>
    </source>
</reference>
<keyword evidence="2" id="KW-1185">Reference proteome</keyword>